<dbReference type="STRING" id="708187.A0A1Q8RAY9"/>
<gene>
    <name evidence="2" type="ORF">CCHL11_08562</name>
</gene>
<dbReference type="OrthoDB" id="2013972at2759"/>
<protein>
    <submittedName>
        <fullName evidence="2">Uncharacterized protein</fullName>
    </submittedName>
</protein>
<evidence type="ECO:0000256" key="1">
    <source>
        <dbReference type="SAM" id="MobiDB-lite"/>
    </source>
</evidence>
<accession>A0A1Q8RAY9</accession>
<comment type="caution">
    <text evidence="2">The sequence shown here is derived from an EMBL/GenBank/DDBJ whole genome shotgun (WGS) entry which is preliminary data.</text>
</comment>
<keyword evidence="3" id="KW-1185">Reference proteome</keyword>
<dbReference type="EMBL" id="MPGH01000255">
    <property type="protein sequence ID" value="OLN81323.1"/>
    <property type="molecule type" value="Genomic_DNA"/>
</dbReference>
<evidence type="ECO:0000313" key="3">
    <source>
        <dbReference type="Proteomes" id="UP000186583"/>
    </source>
</evidence>
<dbReference type="Proteomes" id="UP000186583">
    <property type="component" value="Unassembled WGS sequence"/>
</dbReference>
<dbReference type="InterPro" id="IPR029063">
    <property type="entry name" value="SAM-dependent_MTases_sf"/>
</dbReference>
<dbReference type="AlphaFoldDB" id="A0A1Q8RAY9"/>
<feature type="region of interest" description="Disordered" evidence="1">
    <location>
        <begin position="83"/>
        <end position="102"/>
    </location>
</feature>
<feature type="compositionally biased region" description="Basic and acidic residues" evidence="1">
    <location>
        <begin position="83"/>
        <end position="96"/>
    </location>
</feature>
<name>A0A1Q8RAY9_9PEZI</name>
<dbReference type="Pfam" id="PF13489">
    <property type="entry name" value="Methyltransf_23"/>
    <property type="match status" value="1"/>
</dbReference>
<evidence type="ECO:0000313" key="2">
    <source>
        <dbReference type="EMBL" id="OLN81323.1"/>
    </source>
</evidence>
<reference evidence="2 3" key="1">
    <citation type="submission" date="2016-11" db="EMBL/GenBank/DDBJ databases">
        <title>Draft Genome Assembly of Colletotrichum chlorophyti a pathogen of herbaceous plants.</title>
        <authorList>
            <person name="Gan P."/>
            <person name="Narusaka M."/>
            <person name="Tsushima A."/>
            <person name="Narusaka Y."/>
            <person name="Takano Y."/>
            <person name="Shirasu K."/>
        </authorList>
    </citation>
    <scope>NUCLEOTIDE SEQUENCE [LARGE SCALE GENOMIC DNA]</scope>
    <source>
        <strain evidence="2 3">NTL11</strain>
    </source>
</reference>
<organism evidence="2 3">
    <name type="scientific">Colletotrichum chlorophyti</name>
    <dbReference type="NCBI Taxonomy" id="708187"/>
    <lineage>
        <taxon>Eukaryota</taxon>
        <taxon>Fungi</taxon>
        <taxon>Dikarya</taxon>
        <taxon>Ascomycota</taxon>
        <taxon>Pezizomycotina</taxon>
        <taxon>Sordariomycetes</taxon>
        <taxon>Hypocreomycetidae</taxon>
        <taxon>Glomerellales</taxon>
        <taxon>Glomerellaceae</taxon>
        <taxon>Colletotrichum</taxon>
    </lineage>
</organism>
<sequence>MVVDIMHFDQEVTYSVPNDKPESDRLDMAHTLVTRLIGNKLFLAPLVGGIGHRILDIGTGTEACEMGKVFQNAELRQSVMPEARKDTNAKRTRSWETTRAPSNRASAYPSSLFQSFTWLTLRTRGPLNVRFEADDVEDSWAGHNKYEYIMCRYMAAAIRDWPKLVKNIYEQVFSHGLFTSFHAAEYQDMDIELYSDNGSPTEKHATKEWSKTFVTTLRNIGLDPAPGPQLEGWLRGHGGFNNNFHQKFKAPVGPWPKDKHLKDLGMPNLVQTVDGLEGSRSGCFPGCWGVQRKRSRSSLLACDRSSRAMHFIAGLTCVSLLVAILMERHTCHVVYGQKPLVSDVHEP</sequence>
<proteinExistence type="predicted"/>
<dbReference type="SUPFAM" id="SSF53335">
    <property type="entry name" value="S-adenosyl-L-methionine-dependent methyltransferases"/>
    <property type="match status" value="1"/>
</dbReference>